<keyword evidence="1" id="KW-1133">Transmembrane helix</keyword>
<accession>A0AA49AKY8</accession>
<dbReference type="Proteomes" id="UP000827556">
    <property type="component" value="Segment"/>
</dbReference>
<organism evidence="2 3">
    <name type="scientific">Methanoculleus virus Blf4</name>
    <dbReference type="NCBI Taxonomy" id="3070925"/>
    <lineage>
        <taxon>Viruses</taxon>
        <taxon>Duplodnaviria</taxon>
        <taxon>Heunggongvirae</taxon>
        <taxon>Uroviricota</taxon>
        <taxon>Caudoviricetes</taxon>
        <taxon>Pungoviridae</taxon>
        <taxon>Flagovirus</taxon>
        <taxon>Flagovirus limi</taxon>
    </lineage>
</organism>
<evidence type="ECO:0000313" key="2">
    <source>
        <dbReference type="EMBL" id="QXM18652.1"/>
    </source>
</evidence>
<keyword evidence="1" id="KW-0812">Transmembrane</keyword>
<name>A0AA49AKY8_9CAUD</name>
<protein>
    <submittedName>
        <fullName evidence="2">Uncharacterized protein</fullName>
    </submittedName>
</protein>
<evidence type="ECO:0000256" key="1">
    <source>
        <dbReference type="SAM" id="Phobius"/>
    </source>
</evidence>
<feature type="transmembrane region" description="Helical" evidence="1">
    <location>
        <begin position="12"/>
        <end position="31"/>
    </location>
</feature>
<reference evidence="3" key="1">
    <citation type="submission" date="2021-05" db="EMBL/GenBank/DDBJ databases">
        <authorList>
            <person name="Kupczok A."/>
            <person name="Weidenbach K."/>
            <person name="Wolf S."/>
            <person name="Fischer M.A."/>
            <person name="Kern T."/>
            <person name="Reetz J."/>
            <person name="Urbanska N."/>
            <person name="Kunzel S."/>
            <person name="Schmitz R.A."/>
            <person name="Rother M."/>
        </authorList>
    </citation>
    <scope>NUCLEOTIDE SEQUENCE [LARGE SCALE GENOMIC DNA]</scope>
</reference>
<sequence length="114" mass="12683">MADAKSSFWTPARIAVVIGAVLLIVALAYLASLPQNQFQPADLLEPKYAADADLGYWMVNKYDQEVDVYHLLVVMEHDNGTFEWLDGDGIWLPRSAVEGTFNVIGSFDARKAHL</sequence>
<dbReference type="EMBL" id="MZ171369">
    <property type="protein sequence ID" value="QXM18652.1"/>
    <property type="molecule type" value="Genomic_DNA"/>
</dbReference>
<keyword evidence="1" id="KW-0472">Membrane</keyword>
<keyword evidence="3" id="KW-1185">Reference proteome</keyword>
<evidence type="ECO:0000313" key="3">
    <source>
        <dbReference type="Proteomes" id="UP000827556"/>
    </source>
</evidence>
<proteinExistence type="predicted"/>